<dbReference type="InterPro" id="IPR036388">
    <property type="entry name" value="WH-like_DNA-bd_sf"/>
</dbReference>
<dbReference type="Pfam" id="PF00392">
    <property type="entry name" value="GntR"/>
    <property type="match status" value="1"/>
</dbReference>
<dbReference type="EMBL" id="SMGQ01000012">
    <property type="protein sequence ID" value="TCK93236.1"/>
    <property type="molecule type" value="Genomic_DNA"/>
</dbReference>
<dbReference type="SUPFAM" id="SSF46785">
    <property type="entry name" value="Winged helix' DNA-binding domain"/>
    <property type="match status" value="1"/>
</dbReference>
<dbReference type="SMART" id="SM00345">
    <property type="entry name" value="HTH_GNTR"/>
    <property type="match status" value="1"/>
</dbReference>
<dbReference type="Gene3D" id="1.10.10.10">
    <property type="entry name" value="Winged helix-like DNA-binding domain superfamily/Winged helix DNA-binding domain"/>
    <property type="match status" value="1"/>
</dbReference>
<protein>
    <submittedName>
        <fullName evidence="5">DNA-binding GntR family transcriptional regulator</fullName>
    </submittedName>
</protein>
<name>A0A4R1MKI5_9FIRM</name>
<gene>
    <name evidence="5" type="ORF">EDC19_1427</name>
</gene>
<dbReference type="Gene3D" id="1.20.120.530">
    <property type="entry name" value="GntR ligand-binding domain-like"/>
    <property type="match status" value="1"/>
</dbReference>
<reference evidence="5 6" key="1">
    <citation type="submission" date="2019-03" db="EMBL/GenBank/DDBJ databases">
        <title>Genomic Encyclopedia of Type Strains, Phase IV (KMG-IV): sequencing the most valuable type-strain genomes for metagenomic binning, comparative biology and taxonomic classification.</title>
        <authorList>
            <person name="Goeker M."/>
        </authorList>
    </citation>
    <scope>NUCLEOTIDE SEQUENCE [LARGE SCALE GENOMIC DNA]</scope>
    <source>
        <strain evidence="5 6">DSM 24176</strain>
    </source>
</reference>
<dbReference type="PROSITE" id="PS50949">
    <property type="entry name" value="HTH_GNTR"/>
    <property type="match status" value="1"/>
</dbReference>
<dbReference type="SUPFAM" id="SSF48008">
    <property type="entry name" value="GntR ligand-binding domain-like"/>
    <property type="match status" value="1"/>
</dbReference>
<keyword evidence="1" id="KW-0805">Transcription regulation</keyword>
<proteinExistence type="predicted"/>
<evidence type="ECO:0000256" key="2">
    <source>
        <dbReference type="ARBA" id="ARBA00023125"/>
    </source>
</evidence>
<dbReference type="Proteomes" id="UP000294545">
    <property type="component" value="Unassembled WGS sequence"/>
</dbReference>
<dbReference type="InterPro" id="IPR011711">
    <property type="entry name" value="GntR_C"/>
</dbReference>
<keyword evidence="3" id="KW-0804">Transcription</keyword>
<accession>A0A4R1MKI5</accession>
<evidence type="ECO:0000259" key="4">
    <source>
        <dbReference type="PROSITE" id="PS50949"/>
    </source>
</evidence>
<dbReference type="CDD" id="cd07377">
    <property type="entry name" value="WHTH_GntR"/>
    <property type="match status" value="1"/>
</dbReference>
<keyword evidence="6" id="KW-1185">Reference proteome</keyword>
<dbReference type="PANTHER" id="PTHR43537:SF45">
    <property type="entry name" value="GNTR FAMILY REGULATORY PROTEIN"/>
    <property type="match status" value="1"/>
</dbReference>
<dbReference type="AlphaFoldDB" id="A0A4R1MKI5"/>
<organism evidence="5 6">
    <name type="scientific">Natranaerovirga hydrolytica</name>
    <dbReference type="NCBI Taxonomy" id="680378"/>
    <lineage>
        <taxon>Bacteria</taxon>
        <taxon>Bacillati</taxon>
        <taxon>Bacillota</taxon>
        <taxon>Clostridia</taxon>
        <taxon>Lachnospirales</taxon>
        <taxon>Natranaerovirgaceae</taxon>
        <taxon>Natranaerovirga</taxon>
    </lineage>
</organism>
<evidence type="ECO:0000256" key="1">
    <source>
        <dbReference type="ARBA" id="ARBA00023015"/>
    </source>
</evidence>
<dbReference type="GO" id="GO:0003700">
    <property type="term" value="F:DNA-binding transcription factor activity"/>
    <property type="evidence" value="ECO:0007669"/>
    <property type="project" value="InterPro"/>
</dbReference>
<dbReference type="InterPro" id="IPR000524">
    <property type="entry name" value="Tscrpt_reg_HTH_GntR"/>
</dbReference>
<evidence type="ECO:0000256" key="3">
    <source>
        <dbReference type="ARBA" id="ARBA00023163"/>
    </source>
</evidence>
<evidence type="ECO:0000313" key="6">
    <source>
        <dbReference type="Proteomes" id="UP000294545"/>
    </source>
</evidence>
<sequence length="235" mass="28172">MFESKETASIPNQVYTRLKSEILSLKLKPGQSIGENEIANRFNVSRTPVRDAFKRLEYEHLLEIKSHRSTVVSLIDINFITDIIYIREKLEYAVIEELCKNFSKNKIFKLQLILKKQENLFSQNLSLEDLSRQFIEADNEFHNMIYQLANKENILNFIKSISHHYERFRVFVNFTDEENLYKLYEQHKALYECMVSNNLDTLKELFSQHLYEGIYRSSEKVFEYPEYFKELDLNH</sequence>
<dbReference type="PANTHER" id="PTHR43537">
    <property type="entry name" value="TRANSCRIPTIONAL REGULATOR, GNTR FAMILY"/>
    <property type="match status" value="1"/>
</dbReference>
<dbReference type="InterPro" id="IPR008920">
    <property type="entry name" value="TF_FadR/GntR_C"/>
</dbReference>
<dbReference type="OrthoDB" id="389878at2"/>
<dbReference type="InterPro" id="IPR036390">
    <property type="entry name" value="WH_DNA-bd_sf"/>
</dbReference>
<feature type="domain" description="HTH gntR-type" evidence="4">
    <location>
        <begin position="8"/>
        <end position="75"/>
    </location>
</feature>
<comment type="caution">
    <text evidence="5">The sequence shown here is derived from an EMBL/GenBank/DDBJ whole genome shotgun (WGS) entry which is preliminary data.</text>
</comment>
<dbReference type="GO" id="GO:0003677">
    <property type="term" value="F:DNA binding"/>
    <property type="evidence" value="ECO:0007669"/>
    <property type="project" value="UniProtKB-KW"/>
</dbReference>
<keyword evidence="2 5" id="KW-0238">DNA-binding</keyword>
<evidence type="ECO:0000313" key="5">
    <source>
        <dbReference type="EMBL" id="TCK93236.1"/>
    </source>
</evidence>
<dbReference type="Pfam" id="PF07729">
    <property type="entry name" value="FCD"/>
    <property type="match status" value="1"/>
</dbReference>
<dbReference type="RefSeq" id="WP_132282153.1">
    <property type="nucleotide sequence ID" value="NZ_SMGQ01000012.1"/>
</dbReference>